<evidence type="ECO:0000256" key="3">
    <source>
        <dbReference type="SAM" id="SignalP"/>
    </source>
</evidence>
<dbReference type="EMBL" id="SEOQ01000042">
    <property type="protein sequence ID" value="TFY71644.1"/>
    <property type="molecule type" value="Genomic_DNA"/>
</dbReference>
<reference evidence="4 5" key="1">
    <citation type="submission" date="2019-02" db="EMBL/GenBank/DDBJ databases">
        <title>Genome sequencing of the rare red list fungi Dentipellis fragilis.</title>
        <authorList>
            <person name="Buettner E."/>
            <person name="Kellner H."/>
        </authorList>
    </citation>
    <scope>NUCLEOTIDE SEQUENCE [LARGE SCALE GENOMIC DNA]</scope>
    <source>
        <strain evidence="4 5">DSM 105465</strain>
    </source>
</reference>
<evidence type="ECO:0000256" key="1">
    <source>
        <dbReference type="SAM" id="MobiDB-lite"/>
    </source>
</evidence>
<gene>
    <name evidence="4" type="ORF">EVG20_g1344</name>
</gene>
<comment type="caution">
    <text evidence="4">The sequence shown here is derived from an EMBL/GenBank/DDBJ whole genome shotgun (WGS) entry which is preliminary data.</text>
</comment>
<dbReference type="OrthoDB" id="10534354at2759"/>
<keyword evidence="5" id="KW-1185">Reference proteome</keyword>
<dbReference type="AlphaFoldDB" id="A0A4Y9ZB11"/>
<sequence>MRFSTFVLVLLFASWTFALPLPGTPTEAVPYPSPRSAKNPPAAKPPQGAKPPNTAKPPTGQPPAAKAPAAKPPTGKPPGGKSPLDKIGSIFHPHEDKFSFNFHGFRSVEDPIREVRNPIGPRIIDAHPLSATSTAVQQNRRCLIPLFIQSLPWLRIAGSFEKLATVLHFALLITHSRLFEGLCSMGRSTPLCISGTFTLVSSGTENARMAFIASTTRSIYPSIHTPPATKYQQLCIRSQHHTKLLFRETTLQLVTKERCLNLQFEQRSSIPSTLRTGCFLPRPTRFYQAIAQVAIMRFDAIFTALAIFLTAGVVAHPLRLIAARESLQNLEREILSSNSTLDLPEGNLTINGEPITQHLSENIGF</sequence>
<feature type="chain" id="PRO_5021503432" evidence="3">
    <location>
        <begin position="19"/>
        <end position="365"/>
    </location>
</feature>
<protein>
    <submittedName>
        <fullName evidence="4">Uncharacterized protein</fullName>
    </submittedName>
</protein>
<evidence type="ECO:0000256" key="2">
    <source>
        <dbReference type="SAM" id="Phobius"/>
    </source>
</evidence>
<keyword evidence="2" id="KW-0812">Transmembrane</keyword>
<accession>A0A4Y9ZB11</accession>
<evidence type="ECO:0000313" key="5">
    <source>
        <dbReference type="Proteomes" id="UP000298327"/>
    </source>
</evidence>
<feature type="signal peptide" evidence="3">
    <location>
        <begin position="1"/>
        <end position="18"/>
    </location>
</feature>
<dbReference type="Proteomes" id="UP000298327">
    <property type="component" value="Unassembled WGS sequence"/>
</dbReference>
<evidence type="ECO:0000313" key="4">
    <source>
        <dbReference type="EMBL" id="TFY71644.1"/>
    </source>
</evidence>
<keyword evidence="2" id="KW-1133">Transmembrane helix</keyword>
<keyword evidence="2" id="KW-0472">Membrane</keyword>
<keyword evidence="3" id="KW-0732">Signal</keyword>
<proteinExistence type="predicted"/>
<organism evidence="4 5">
    <name type="scientific">Dentipellis fragilis</name>
    <dbReference type="NCBI Taxonomy" id="205917"/>
    <lineage>
        <taxon>Eukaryota</taxon>
        <taxon>Fungi</taxon>
        <taxon>Dikarya</taxon>
        <taxon>Basidiomycota</taxon>
        <taxon>Agaricomycotina</taxon>
        <taxon>Agaricomycetes</taxon>
        <taxon>Russulales</taxon>
        <taxon>Hericiaceae</taxon>
        <taxon>Dentipellis</taxon>
    </lineage>
</organism>
<feature type="compositionally biased region" description="Low complexity" evidence="1">
    <location>
        <begin position="34"/>
        <end position="69"/>
    </location>
</feature>
<name>A0A4Y9ZB11_9AGAM</name>
<feature type="region of interest" description="Disordered" evidence="1">
    <location>
        <begin position="30"/>
        <end position="87"/>
    </location>
</feature>
<feature type="transmembrane region" description="Helical" evidence="2">
    <location>
        <begin position="300"/>
        <end position="322"/>
    </location>
</feature>